<dbReference type="EMBL" id="CM027689">
    <property type="protein sequence ID" value="KAG0514298.1"/>
    <property type="molecule type" value="Genomic_DNA"/>
</dbReference>
<comment type="caution">
    <text evidence="2">The sequence shown here is derived from an EMBL/GenBank/DDBJ whole genome shotgun (WGS) entry which is preliminary data.</text>
</comment>
<evidence type="ECO:0000313" key="2">
    <source>
        <dbReference type="EMBL" id="KAG0514298.1"/>
    </source>
</evidence>
<dbReference type="AlphaFoldDB" id="A0A921Q3U3"/>
<reference evidence="2" key="2">
    <citation type="submission" date="2020-10" db="EMBL/GenBank/DDBJ databases">
        <authorList>
            <person name="Cooper E.A."/>
            <person name="Brenton Z.W."/>
            <person name="Flinn B.S."/>
            <person name="Jenkins J."/>
            <person name="Shu S."/>
            <person name="Flowers D."/>
            <person name="Luo F."/>
            <person name="Wang Y."/>
            <person name="Xia P."/>
            <person name="Barry K."/>
            <person name="Daum C."/>
            <person name="Lipzen A."/>
            <person name="Yoshinaga Y."/>
            <person name="Schmutz J."/>
            <person name="Saski C."/>
            <person name="Vermerris W."/>
            <person name="Kresovich S."/>
        </authorList>
    </citation>
    <scope>NUCLEOTIDE SEQUENCE</scope>
</reference>
<feature type="region of interest" description="Disordered" evidence="1">
    <location>
        <begin position="182"/>
        <end position="244"/>
    </location>
</feature>
<protein>
    <submittedName>
        <fullName evidence="2">Uncharacterized protein</fullName>
    </submittedName>
</protein>
<accession>A0A921Q3U3</accession>
<evidence type="ECO:0000313" key="3">
    <source>
        <dbReference type="Proteomes" id="UP000807115"/>
    </source>
</evidence>
<evidence type="ECO:0000256" key="1">
    <source>
        <dbReference type="SAM" id="MobiDB-lite"/>
    </source>
</evidence>
<organism evidence="2 3">
    <name type="scientific">Sorghum bicolor</name>
    <name type="common">Sorghum</name>
    <name type="synonym">Sorghum vulgare</name>
    <dbReference type="NCBI Taxonomy" id="4558"/>
    <lineage>
        <taxon>Eukaryota</taxon>
        <taxon>Viridiplantae</taxon>
        <taxon>Streptophyta</taxon>
        <taxon>Embryophyta</taxon>
        <taxon>Tracheophyta</taxon>
        <taxon>Spermatophyta</taxon>
        <taxon>Magnoliopsida</taxon>
        <taxon>Liliopsida</taxon>
        <taxon>Poales</taxon>
        <taxon>Poaceae</taxon>
        <taxon>PACMAD clade</taxon>
        <taxon>Panicoideae</taxon>
        <taxon>Andropogonodae</taxon>
        <taxon>Andropogoneae</taxon>
        <taxon>Sorghinae</taxon>
        <taxon>Sorghum</taxon>
    </lineage>
</organism>
<reference evidence="2" key="1">
    <citation type="journal article" date="2019" name="BMC Genomics">
        <title>A new reference genome for Sorghum bicolor reveals high levels of sequence similarity between sweet and grain genotypes: implications for the genetics of sugar metabolism.</title>
        <authorList>
            <person name="Cooper E.A."/>
            <person name="Brenton Z.W."/>
            <person name="Flinn B.S."/>
            <person name="Jenkins J."/>
            <person name="Shu S."/>
            <person name="Flowers D."/>
            <person name="Luo F."/>
            <person name="Wang Y."/>
            <person name="Xia P."/>
            <person name="Barry K."/>
            <person name="Daum C."/>
            <person name="Lipzen A."/>
            <person name="Yoshinaga Y."/>
            <person name="Schmutz J."/>
            <person name="Saski C."/>
            <person name="Vermerris W."/>
            <person name="Kresovich S."/>
        </authorList>
    </citation>
    <scope>NUCLEOTIDE SEQUENCE</scope>
</reference>
<name>A0A921Q3U3_SORBI</name>
<proteinExistence type="predicted"/>
<gene>
    <name evidence="2" type="ORF">BDA96_10G178800</name>
</gene>
<dbReference type="Proteomes" id="UP000807115">
    <property type="component" value="Chromosome 10"/>
</dbReference>
<sequence length="331" mass="38146">MNFKTNVEVATRGFNRQEFWHEITGENLIGKTYPRTSHICHPTLRFMHKWIGITLFPRDDIRIVREIDNRILYAMVNRIRIAPVKAMVHHWITIARKNDPIEFTSIITKLCDYILILDDTIQYIPTPRTVLGKYHFIQAKVITRGPNDTIEFILRKSNARLILPQPELKLYRGHPLMPNVPGVGGRRSFAGPFTRGQSRAEQQDDSDNEGTSNAMHTSGTGRRRSARLSLSSSQEIGNRSHRHDMELLRSGMATLRTNHEAIHTATVETQQQIQNFEESSNRNWCQAYTSYHLPVPPYIPQPPHAYPPPPAQYPPQQYPPPYPPYPSYPPQ</sequence>
<feature type="region of interest" description="Disordered" evidence="1">
    <location>
        <begin position="297"/>
        <end position="331"/>
    </location>
</feature>